<evidence type="ECO:0000313" key="1">
    <source>
        <dbReference type="EMBL" id="GET11607.1"/>
    </source>
</evidence>
<comment type="caution">
    <text evidence="1">The sequence shown here is derived from an EMBL/GenBank/DDBJ whole genome shotgun (WGS) entry which is preliminary data.</text>
</comment>
<gene>
    <name evidence="1" type="ORF">SN811_01070</name>
</gene>
<organism evidence="1">
    <name type="scientific">Ligilactobacillus agilis</name>
    <dbReference type="NCBI Taxonomy" id="1601"/>
    <lineage>
        <taxon>Bacteria</taxon>
        <taxon>Bacillati</taxon>
        <taxon>Bacillota</taxon>
        <taxon>Bacilli</taxon>
        <taxon>Lactobacillales</taxon>
        <taxon>Lactobacillaceae</taxon>
        <taxon>Ligilactobacillus</taxon>
    </lineage>
</organism>
<dbReference type="RefSeq" id="WP_172576733.1">
    <property type="nucleotide sequence ID" value="NZ_BLAP01000013.1"/>
</dbReference>
<sequence length="77" mass="8576">MIRLTSIQYRFDDSTAKTDSITCNFSVTSDRNEYLNGNVTLLAKDLEEGTTLDDLTRKQIETLAKARFAKLAQGGEA</sequence>
<accession>A0A6F9Y2D1</accession>
<reference evidence="1" key="1">
    <citation type="submission" date="2019-10" db="EMBL/GenBank/DDBJ databases">
        <title>Lactobacillus agilis SN811 Whole Genome Sequencing Project.</title>
        <authorList>
            <person name="Suzuki S."/>
            <person name="Endo A."/>
            <person name="Maeno S."/>
            <person name="Shiwa Y."/>
            <person name="Matsutani M."/>
            <person name="Kajikawa A."/>
        </authorList>
    </citation>
    <scope>NUCLEOTIDE SEQUENCE</scope>
    <source>
        <strain evidence="1">SN811</strain>
    </source>
</reference>
<name>A0A6F9Y2D1_9LACO</name>
<dbReference type="EMBL" id="BLAP01000013">
    <property type="protein sequence ID" value="GET11607.1"/>
    <property type="molecule type" value="Genomic_DNA"/>
</dbReference>
<dbReference type="AlphaFoldDB" id="A0A6F9Y2D1"/>
<proteinExistence type="predicted"/>
<dbReference type="Proteomes" id="UP000494160">
    <property type="component" value="Unassembled WGS sequence"/>
</dbReference>
<protein>
    <submittedName>
        <fullName evidence="1">Uncharacterized protein</fullName>
    </submittedName>
</protein>